<reference evidence="1" key="1">
    <citation type="journal article" date="2016" name="Nat. Genet.">
        <title>A high-quality carrot genome assembly provides new insights into carotenoid accumulation and asterid genome evolution.</title>
        <authorList>
            <person name="Iorizzo M."/>
            <person name="Ellison S."/>
            <person name="Senalik D."/>
            <person name="Zeng P."/>
            <person name="Satapoomin P."/>
            <person name="Huang J."/>
            <person name="Bowman M."/>
            <person name="Iovene M."/>
            <person name="Sanseverino W."/>
            <person name="Cavagnaro P."/>
            <person name="Yildiz M."/>
            <person name="Macko-Podgorni A."/>
            <person name="Moranska E."/>
            <person name="Grzebelus E."/>
            <person name="Grzebelus D."/>
            <person name="Ashrafi H."/>
            <person name="Zheng Z."/>
            <person name="Cheng S."/>
            <person name="Spooner D."/>
            <person name="Van Deynze A."/>
            <person name="Simon P."/>
        </authorList>
    </citation>
    <scope>NUCLEOTIDE SEQUENCE</scope>
    <source>
        <tissue evidence="1">Leaf</tissue>
    </source>
</reference>
<dbReference type="InterPro" id="IPR015915">
    <property type="entry name" value="Kelch-typ_b-propeller"/>
</dbReference>
<protein>
    <submittedName>
        <fullName evidence="1">Uncharacterized protein</fullName>
    </submittedName>
</protein>
<reference evidence="1" key="2">
    <citation type="submission" date="2022-03" db="EMBL/GenBank/DDBJ databases">
        <title>Draft title - Genomic analysis of global carrot germplasm unveils the trajectory of domestication and the origin of high carotenoid orange carrot.</title>
        <authorList>
            <person name="Iorizzo M."/>
            <person name="Ellison S."/>
            <person name="Senalik D."/>
            <person name="Macko-Podgorni A."/>
            <person name="Grzebelus D."/>
            <person name="Bostan H."/>
            <person name="Rolling W."/>
            <person name="Curaba J."/>
            <person name="Simon P."/>
        </authorList>
    </citation>
    <scope>NUCLEOTIDE SEQUENCE</scope>
    <source>
        <tissue evidence="1">Leaf</tissue>
    </source>
</reference>
<name>A0A166AR00_DAUCS</name>
<dbReference type="Gramene" id="KZN01660">
    <property type="protein sequence ID" value="KZN01660"/>
    <property type="gene ID" value="DCAR_010414"/>
</dbReference>
<evidence type="ECO:0000313" key="2">
    <source>
        <dbReference type="Proteomes" id="UP000077755"/>
    </source>
</evidence>
<evidence type="ECO:0000313" key="1">
    <source>
        <dbReference type="EMBL" id="WOG92583.1"/>
    </source>
</evidence>
<keyword evidence="2" id="KW-1185">Reference proteome</keyword>
<accession>A0A166AR00</accession>
<gene>
    <name evidence="1" type="ORF">DCAR_0311856</name>
</gene>
<organism evidence="1 2">
    <name type="scientific">Daucus carota subsp. sativus</name>
    <name type="common">Carrot</name>
    <dbReference type="NCBI Taxonomy" id="79200"/>
    <lineage>
        <taxon>Eukaryota</taxon>
        <taxon>Viridiplantae</taxon>
        <taxon>Streptophyta</taxon>
        <taxon>Embryophyta</taxon>
        <taxon>Tracheophyta</taxon>
        <taxon>Spermatophyta</taxon>
        <taxon>Magnoliopsida</taxon>
        <taxon>eudicotyledons</taxon>
        <taxon>Gunneridae</taxon>
        <taxon>Pentapetalae</taxon>
        <taxon>asterids</taxon>
        <taxon>campanulids</taxon>
        <taxon>Apiales</taxon>
        <taxon>Apiaceae</taxon>
        <taxon>Apioideae</taxon>
        <taxon>Scandiceae</taxon>
        <taxon>Daucinae</taxon>
        <taxon>Daucus</taxon>
        <taxon>Daucus sect. Daucus</taxon>
    </lineage>
</organism>
<sequence length="374" mass="42811">MSRWTPDFDRSGMLFMFVRRDDDRYMIYKFDTPLPVENSESRSFDILPLVVFEDGVLPHCECSFVFIYPYFYIVGAKKEDVFTIDLNVLIALKPSETERGAEFVTRMQPMIADKNPSLAFSFRHKLYVISVYTCPVSLKTENRHEFEVYSSSTNTWRDLGNTPLSRDLLPVYVDSHLVIGTMVYFTTSLDVVMSFDLNGETWTTVFDPYGVLAPTFRYVPPLPTFKSQTLIIGSLIFGLSKRRRNGYYDICASNTFNPGSDYFLRPVLVPDQQVLKVVVDAPMDLPSWSQFIFALGEKVLCVVSYGSDMMQDEHGLFCYAELSFFSCLPVNPETGYSGDMCCSDAKFCGRTRFFIRTDKQFTHGVPCSCIFVDQ</sequence>
<dbReference type="Proteomes" id="UP000077755">
    <property type="component" value="Chromosome 3"/>
</dbReference>
<dbReference type="Gene3D" id="2.120.10.80">
    <property type="entry name" value="Kelch-type beta propeller"/>
    <property type="match status" value="1"/>
</dbReference>
<dbReference type="AlphaFoldDB" id="A0A166AR00"/>
<dbReference type="EMBL" id="CP093345">
    <property type="protein sequence ID" value="WOG92583.1"/>
    <property type="molecule type" value="Genomic_DNA"/>
</dbReference>
<dbReference type="SUPFAM" id="SSF117281">
    <property type="entry name" value="Kelch motif"/>
    <property type="match status" value="1"/>
</dbReference>
<proteinExistence type="predicted"/>